<name>A0A1V2IFB4_9ACTN</name>
<dbReference type="EMBL" id="MOMC01000015">
    <property type="protein sequence ID" value="ONH31589.1"/>
    <property type="molecule type" value="Genomic_DNA"/>
</dbReference>
<dbReference type="STRING" id="1834516.BL253_07845"/>
<accession>A0A1V2IFB4</accession>
<proteinExistence type="predicted"/>
<feature type="region of interest" description="Disordered" evidence="1">
    <location>
        <begin position="382"/>
        <end position="437"/>
    </location>
</feature>
<dbReference type="PANTHER" id="PTHR38730">
    <property type="entry name" value="SLL7028 PROTEIN"/>
    <property type="match status" value="1"/>
</dbReference>
<evidence type="ECO:0000313" key="3">
    <source>
        <dbReference type="EMBL" id="ONH31589.1"/>
    </source>
</evidence>
<feature type="region of interest" description="Disordered" evidence="1">
    <location>
        <begin position="502"/>
        <end position="523"/>
    </location>
</feature>
<dbReference type="Proteomes" id="UP000188929">
    <property type="component" value="Unassembled WGS sequence"/>
</dbReference>
<dbReference type="Pfam" id="PF13203">
    <property type="entry name" value="DUF2201_N"/>
    <property type="match status" value="1"/>
</dbReference>
<feature type="domain" description="Putative metallopeptidase" evidence="2">
    <location>
        <begin position="237"/>
        <end position="512"/>
    </location>
</feature>
<dbReference type="InterPro" id="IPR025154">
    <property type="entry name" value="Put_metallopeptidase_dom"/>
</dbReference>
<keyword evidence="4" id="KW-1185">Reference proteome</keyword>
<evidence type="ECO:0000256" key="1">
    <source>
        <dbReference type="SAM" id="MobiDB-lite"/>
    </source>
</evidence>
<feature type="compositionally biased region" description="Low complexity" evidence="1">
    <location>
        <begin position="383"/>
        <end position="397"/>
    </location>
</feature>
<evidence type="ECO:0000313" key="4">
    <source>
        <dbReference type="Proteomes" id="UP000188929"/>
    </source>
</evidence>
<evidence type="ECO:0000259" key="2">
    <source>
        <dbReference type="Pfam" id="PF13203"/>
    </source>
</evidence>
<protein>
    <recommendedName>
        <fullName evidence="2">Putative metallopeptidase domain-containing protein</fullName>
    </recommendedName>
</protein>
<feature type="compositionally biased region" description="Gly residues" evidence="1">
    <location>
        <begin position="413"/>
        <end position="425"/>
    </location>
</feature>
<gene>
    <name evidence="3" type="ORF">BL253_07845</name>
</gene>
<comment type="caution">
    <text evidence="3">The sequence shown here is derived from an EMBL/GenBank/DDBJ whole genome shotgun (WGS) entry which is preliminary data.</text>
</comment>
<dbReference type="RefSeq" id="WP_076815039.1">
    <property type="nucleotide sequence ID" value="NZ_MOMC01000015.1"/>
</dbReference>
<organism evidence="3 4">
    <name type="scientific">Pseudofrankia asymbiotica</name>
    <dbReference type="NCBI Taxonomy" id="1834516"/>
    <lineage>
        <taxon>Bacteria</taxon>
        <taxon>Bacillati</taxon>
        <taxon>Actinomycetota</taxon>
        <taxon>Actinomycetes</taxon>
        <taxon>Frankiales</taxon>
        <taxon>Frankiaceae</taxon>
        <taxon>Pseudofrankia</taxon>
    </lineage>
</organism>
<dbReference type="AlphaFoldDB" id="A0A1V2IFB4"/>
<reference evidence="4" key="1">
    <citation type="submission" date="2016-10" db="EMBL/GenBank/DDBJ databases">
        <title>Frankia sp. NRRL B-16386 Genome sequencing.</title>
        <authorList>
            <person name="Ghodhbane-Gtari F."/>
            <person name="Swanson E."/>
            <person name="Gueddou A."/>
            <person name="Hezbri K."/>
            <person name="Ktari K."/>
            <person name="Nouioui I."/>
            <person name="Morris K."/>
            <person name="Simpson S."/>
            <person name="Abebe-Akele F."/>
            <person name="Thomas K."/>
            <person name="Gtari M."/>
            <person name="Tisa L.S."/>
        </authorList>
    </citation>
    <scope>NUCLEOTIDE SEQUENCE [LARGE SCALE GENOMIC DNA]</scope>
    <source>
        <strain evidence="4">NRRL B-16386</strain>
    </source>
</reference>
<sequence>MARGAGRRAAAGAVTGRDRLAAAALEEGWRRVTRHPLFRPLAVSSPSRADAGVVPADGWAVVWSNGQIDAHPSRLADPDEWAWVFAHLLLHLGLGHADPATTGGSSTTGGGSLDVAHLAACDVAVNRFLATLRLGRRPAGVEGAPAPGDYPSADEAALAREWRRAGVPERWRGEGVAGGQPDLRRAPPGPAWYTQPDFAHRFAAGLTAAVGAAIDVAGGLRTSLDADAGALHPWEAARRWFVSSYPLLGAVFSALTLVADAELASGWDIAIAAVSVEAGEVYVNPLARLTGAEWRFVLAHEALHAALAHPARLGGRDPYLWNLACDFVINGWLVQMAVGELPDGSLYDPKFAGHSAEAVYDRIALEARRYRKLATLRGHARRTSSGITTTAATAGRRAAGRGGPIRPATAGSGEHGIGQDVGGDLVGPAPGRPTPADRAIDLDELLRRSLTSGLAAHQAAARGTVPAGLVAEIRALAHPPIGWDVALARWFDEHFPALEATRSYARPSRRQASTPDIPRPGHRHADELVVRRTFGVVLDTSGSMNAELLGKALGAIASYAAARDVPAARVMFCDAAPYDAGYLAPDDIAGRVKVRGRGGTRLQPGLDALDRALDFPADAPVLVITDGGCDVLRIRRSHAYLIPTGAHLPFTPRGPVFRIR</sequence>
<dbReference type="PANTHER" id="PTHR38730:SF1">
    <property type="entry name" value="SLL7028 PROTEIN"/>
    <property type="match status" value="1"/>
</dbReference>